<accession>A0ACD4B153</accession>
<dbReference type="Proteomes" id="UP000007178">
    <property type="component" value="Segment"/>
</dbReference>
<reference evidence="1 2" key="1">
    <citation type="journal article" date="2012" name="Proc. Natl. Acad. Sci. U.S.A.">
        <title>A novel lineage of myoviruses infecting cyanobacteria is widespread in the oceans.</title>
        <authorList>
            <person name="Sabehi G."/>
            <person name="Shaulov L."/>
            <person name="Silver D.H."/>
            <person name="Yanai I."/>
            <person name="Harel A."/>
            <person name="Lindell D."/>
        </authorList>
    </citation>
    <scope>NUCLEOTIDE SEQUENCE [LARGE SCALE GENOMIC DNA]</scope>
</reference>
<proteinExistence type="predicted"/>
<name>A0ACD4B153_9CAUD</name>
<protein>
    <submittedName>
        <fullName evidence="1">Uncharacterized protein</fullName>
    </submittedName>
</protein>
<keyword evidence="2" id="KW-1185">Reference proteome</keyword>
<evidence type="ECO:0000313" key="1">
    <source>
        <dbReference type="EMBL" id="UTS51909.1"/>
    </source>
</evidence>
<sequence>MKETEQNKVTEHRAFGKTKCPYCDGRGFLIIQCTTLEGKILPNLVEDCEWCNETGVLDRT</sequence>
<organism evidence="1 2">
    <name type="scientific">Cyanophage S-TIM5</name>
    <dbReference type="NCBI Taxonomy" id="1137745"/>
    <lineage>
        <taxon>Viruses</taxon>
        <taxon>Duplodnaviria</taxon>
        <taxon>Heunggongvirae</taxon>
        <taxon>Uroviricota</taxon>
        <taxon>Caudoviricetes</taxon>
        <taxon>Aurunvirus</taxon>
        <taxon>Aurunvirus STIM5</taxon>
    </lineage>
</organism>
<evidence type="ECO:0000313" key="2">
    <source>
        <dbReference type="Proteomes" id="UP000007178"/>
    </source>
</evidence>
<dbReference type="EMBL" id="JQ245707">
    <property type="protein sequence ID" value="UTS51909.1"/>
    <property type="molecule type" value="Genomic_DNA"/>
</dbReference>